<dbReference type="PRINTS" id="PR00328">
    <property type="entry name" value="SAR1GTPBP"/>
</dbReference>
<dbReference type="eggNOG" id="KOG1424">
    <property type="taxonomic scope" value="Eukaryota"/>
</dbReference>
<dbReference type="GO" id="GO:0015031">
    <property type="term" value="P:protein transport"/>
    <property type="evidence" value="ECO:0007669"/>
    <property type="project" value="UniProtKB-KW"/>
</dbReference>
<keyword evidence="17" id="KW-0472">Membrane</keyword>
<feature type="binding site" evidence="19">
    <location>
        <begin position="24"/>
        <end position="31"/>
    </location>
    <ligand>
        <name>GTP</name>
        <dbReference type="ChEBI" id="CHEBI:37565"/>
    </ligand>
</feature>
<evidence type="ECO:0000256" key="19">
    <source>
        <dbReference type="PIRSR" id="PIRSR606689-1"/>
    </source>
</evidence>
<evidence type="ECO:0000256" key="16">
    <source>
        <dbReference type="ARBA" id="ARBA00023134"/>
    </source>
</evidence>
<evidence type="ECO:0000256" key="2">
    <source>
        <dbReference type="ARBA" id="ARBA00004255"/>
    </source>
</evidence>
<evidence type="ECO:0000313" key="25">
    <source>
        <dbReference type="Proteomes" id="UP000011777"/>
    </source>
</evidence>
<keyword evidence="18" id="KW-0968">Cytoplasmic vesicle</keyword>
<keyword evidence="10 19" id="KW-0547">Nucleotide-binding</keyword>
<feature type="binding site" evidence="20">
    <location>
        <position position="48"/>
    </location>
    <ligand>
        <name>Mg(2+)</name>
        <dbReference type="ChEBI" id="CHEBI:18420"/>
    </ligand>
</feature>
<dbReference type="FunFam" id="3.40.50.300:FF:001151">
    <property type="entry name" value="Large subunit GTPase 1"/>
    <property type="match status" value="1"/>
</dbReference>
<proteinExistence type="inferred from homology"/>
<evidence type="ECO:0000256" key="14">
    <source>
        <dbReference type="ARBA" id="ARBA00022927"/>
    </source>
</evidence>
<dbReference type="SUPFAM" id="SSF52540">
    <property type="entry name" value="P-loop containing nucleoside triphosphate hydrolases"/>
    <property type="match status" value="2"/>
</dbReference>
<dbReference type="InterPro" id="IPR027417">
    <property type="entry name" value="P-loop_NTPase"/>
</dbReference>
<protein>
    <recommendedName>
        <fullName evidence="7">Small COPII coat GTPase SAR1</fullName>
    </recommendedName>
    <alternativeName>
        <fullName evidence="6">Small COPII coat GTPase sar1</fullName>
    </alternativeName>
</protein>
<dbReference type="OrthoDB" id="61815at2759"/>
<keyword evidence="20" id="KW-0479">Metal-binding</keyword>
<dbReference type="PROSITE" id="PS51422">
    <property type="entry name" value="SAR1"/>
    <property type="match status" value="1"/>
</dbReference>
<sequence>MWIFDWILSSLGLWNKHAKLLFLGLDNAGKTTLLHMLKNDRLATLQPTLHPTSEELAIGSVRFTTFDLGGHQQARRLWKDYFPEVNGIVFLVDAADAERFAESKAELESLFKIEELSQVPFVILGNKIDVPTAVGEMELKNALGLYNTTGKDTSILMRNGACQKQNLSHDYTYLTWSDLRQLKVIFYSPLSQRNPYTLVIMEGNKVSLHPEQKKWKAPKGPKPVHHKNKNLIGLGRTIANQRSKENAIQYLPDGEMRFTTDKKEANWVKLRSVTQENALDEFLSTAELADTDFTADKNQQVKIIKVGNTSIVNSNGLLTTDEMLAMRQKHMMFENKLTIPRRPQWSKNQSKLEIDRQENLAFLNWRRELASLTENNDLLLTPFERNLEVWKQLWRVVERCDLVVQIVDARNPLFFRSVDLEKYVNSLSDPENNKQKNNLLLVNKADMLTREQRIAWADYFKLKNINYVFFSAAKANELLEKEREELELLKNDPNAVASGSETIEEEIETNESIRILKIEELEKLFMDSAPKFEVDPEFPDRKLQIGLVGYPNVGKSSTINALVGSKKVSVSSTPGKTKHFQTIHLSPDVLLCDCPGLVFPNFAYTNGELVCNGVLPIDQLREHIPPVALVCQRVPKFFLEAVYGIHIPIQKIEDGGNGEYPTARELLNAYARARGYMTQGFGAADEPRAARYILKDYVNGKLLYVNPPPKEAGDGEWTLPNLQESRVFNKNLYTLQHLPESRQHQIVAAMQSKHIPVDEFNLEKDVQRLNFSQHVGEGKEEKGEAKTLFYGGKQAALESAGDDLDREFFAMNNISGKFATPFHKKSAEKSSTKKHNKKNKKQDKKVRVVGY</sequence>
<feature type="chain" id="PRO_5004035042" description="Small COPII coat GTPase SAR1" evidence="22">
    <location>
        <begin position="19"/>
        <end position="851"/>
    </location>
</feature>
<dbReference type="GO" id="GO:0000054">
    <property type="term" value="P:ribosomal subunit export from nucleus"/>
    <property type="evidence" value="ECO:0007669"/>
    <property type="project" value="TreeGrafter"/>
</dbReference>
<dbReference type="InterPro" id="IPR006689">
    <property type="entry name" value="Small_GTPase_ARF/SAR"/>
</dbReference>
<keyword evidence="12" id="KW-0256">Endoplasmic reticulum</keyword>
<feature type="binding site" evidence="19">
    <location>
        <begin position="126"/>
        <end position="129"/>
    </location>
    <ligand>
        <name>GTP</name>
        <dbReference type="ChEBI" id="CHEBI:37565"/>
    </ligand>
</feature>
<keyword evidence="22" id="KW-0732">Signal</keyword>
<dbReference type="SMART" id="SM00177">
    <property type="entry name" value="ARF"/>
    <property type="match status" value="1"/>
</dbReference>
<dbReference type="InterPro" id="IPR043358">
    <property type="entry name" value="GNL1-like"/>
</dbReference>
<dbReference type="GO" id="GO:0005525">
    <property type="term" value="F:GTP binding"/>
    <property type="evidence" value="ECO:0007669"/>
    <property type="project" value="UniProtKB-KW"/>
</dbReference>
<evidence type="ECO:0000256" key="8">
    <source>
        <dbReference type="ARBA" id="ARBA00022448"/>
    </source>
</evidence>
<dbReference type="STRING" id="1245528.M3IU90"/>
<evidence type="ECO:0000313" key="24">
    <source>
        <dbReference type="EMBL" id="EMG50156.1"/>
    </source>
</evidence>
<dbReference type="SMART" id="SM00178">
    <property type="entry name" value="SAR"/>
    <property type="match status" value="1"/>
</dbReference>
<keyword evidence="16 19" id="KW-0342">GTP-binding</keyword>
<evidence type="ECO:0000256" key="10">
    <source>
        <dbReference type="ARBA" id="ARBA00022741"/>
    </source>
</evidence>
<dbReference type="HOGENOM" id="CLU_011072_2_0_1"/>
<dbReference type="Gene3D" id="3.40.50.300">
    <property type="entry name" value="P-loop containing nucleotide triphosphate hydrolases"/>
    <property type="match status" value="2"/>
</dbReference>
<evidence type="ECO:0000256" key="17">
    <source>
        <dbReference type="ARBA" id="ARBA00023136"/>
    </source>
</evidence>
<dbReference type="InterPro" id="IPR006073">
    <property type="entry name" value="GTP-bd"/>
</dbReference>
<name>M3IU90_CANMX</name>
<reference evidence="24 25" key="1">
    <citation type="submission" date="2013-02" db="EMBL/GenBank/DDBJ databases">
        <title>Genome sequence of Candida maltosa Xu316, a potential industrial strain for xylitol and ethanol production.</title>
        <authorList>
            <person name="Yu J."/>
            <person name="Wang Q."/>
            <person name="Geng X."/>
            <person name="Bao W."/>
            <person name="He P."/>
            <person name="Cai J."/>
        </authorList>
    </citation>
    <scope>NUCLEOTIDE SEQUENCE [LARGE SCALE GENOMIC DNA]</scope>
    <source>
        <strain evidence="25">Xu316</strain>
    </source>
</reference>
<evidence type="ECO:0000256" key="7">
    <source>
        <dbReference type="ARBA" id="ARBA00021124"/>
    </source>
</evidence>
<dbReference type="GO" id="GO:0016192">
    <property type="term" value="P:vesicle-mediated transport"/>
    <property type="evidence" value="ECO:0007669"/>
    <property type="project" value="UniProtKB-KW"/>
</dbReference>
<dbReference type="InterPro" id="IPR005225">
    <property type="entry name" value="Small_GTP-bd"/>
</dbReference>
<dbReference type="eggNOG" id="KOG0077">
    <property type="taxonomic scope" value="Eukaryota"/>
</dbReference>
<evidence type="ECO:0000256" key="6">
    <source>
        <dbReference type="ARBA" id="ARBA00019961"/>
    </source>
</evidence>
<evidence type="ECO:0000256" key="18">
    <source>
        <dbReference type="ARBA" id="ARBA00023329"/>
    </source>
</evidence>
<dbReference type="GO" id="GO:0000139">
    <property type="term" value="C:Golgi membrane"/>
    <property type="evidence" value="ECO:0007669"/>
    <property type="project" value="UniProtKB-SubCell"/>
</dbReference>
<evidence type="ECO:0000256" key="21">
    <source>
        <dbReference type="SAM" id="MobiDB-lite"/>
    </source>
</evidence>
<evidence type="ECO:0000256" key="15">
    <source>
        <dbReference type="ARBA" id="ARBA00023034"/>
    </source>
</evidence>
<keyword evidence="11" id="KW-0378">Hydrolase</keyword>
<evidence type="ECO:0000256" key="5">
    <source>
        <dbReference type="ARBA" id="ARBA00007507"/>
    </source>
</evidence>
<organism evidence="24 25">
    <name type="scientific">Candida maltosa (strain Xu316)</name>
    <name type="common">Yeast</name>
    <dbReference type="NCBI Taxonomy" id="1245528"/>
    <lineage>
        <taxon>Eukaryota</taxon>
        <taxon>Fungi</taxon>
        <taxon>Dikarya</taxon>
        <taxon>Ascomycota</taxon>
        <taxon>Saccharomycotina</taxon>
        <taxon>Pichiomycetes</taxon>
        <taxon>Debaryomycetaceae</taxon>
        <taxon>Candida/Lodderomyces clade</taxon>
        <taxon>Candida</taxon>
    </lineage>
</organism>
<dbReference type="Pfam" id="PF01926">
    <property type="entry name" value="MMR_HSR1"/>
    <property type="match status" value="1"/>
</dbReference>
<dbReference type="NCBIfam" id="TIGR00231">
    <property type="entry name" value="small_GTP"/>
    <property type="match status" value="1"/>
</dbReference>
<feature type="binding site" evidence="19">
    <location>
        <position position="70"/>
    </location>
    <ligand>
        <name>GTP</name>
        <dbReference type="ChEBI" id="CHEBI:37565"/>
    </ligand>
</feature>
<dbReference type="OMA" id="WIFDWIL"/>
<keyword evidence="8" id="KW-0813">Transport</keyword>
<keyword evidence="13" id="KW-0931">ER-Golgi transport</keyword>
<dbReference type="GO" id="GO:0003924">
    <property type="term" value="F:GTPase activity"/>
    <property type="evidence" value="ECO:0007669"/>
    <property type="project" value="InterPro"/>
</dbReference>
<dbReference type="Pfam" id="PF00025">
    <property type="entry name" value="Arf"/>
    <property type="match status" value="1"/>
</dbReference>
<evidence type="ECO:0000256" key="11">
    <source>
        <dbReference type="ARBA" id="ARBA00022801"/>
    </source>
</evidence>
<dbReference type="Proteomes" id="UP000011777">
    <property type="component" value="Unassembled WGS sequence"/>
</dbReference>
<evidence type="ECO:0000256" key="12">
    <source>
        <dbReference type="ARBA" id="ARBA00022824"/>
    </source>
</evidence>
<evidence type="ECO:0000259" key="23">
    <source>
        <dbReference type="PROSITE" id="PS51721"/>
    </source>
</evidence>
<dbReference type="PROSITE" id="PS51721">
    <property type="entry name" value="G_CP"/>
    <property type="match status" value="1"/>
</dbReference>
<dbReference type="CDD" id="cd00879">
    <property type="entry name" value="Sar1"/>
    <property type="match status" value="1"/>
</dbReference>
<feature type="binding site" evidence="20">
    <location>
        <position position="31"/>
    </location>
    <ligand>
        <name>Mg(2+)</name>
        <dbReference type="ChEBI" id="CHEBI:18420"/>
    </ligand>
</feature>
<feature type="signal peptide" evidence="22">
    <location>
        <begin position="1"/>
        <end position="18"/>
    </location>
</feature>
<dbReference type="PANTHER" id="PTHR45709:SF2">
    <property type="entry name" value="LARGE SUBUNIT GTPASE 1 HOMOLOG"/>
    <property type="match status" value="1"/>
</dbReference>
<dbReference type="PANTHER" id="PTHR45709">
    <property type="entry name" value="LARGE SUBUNIT GTPASE 1 HOMOLOG-RELATED"/>
    <property type="match status" value="1"/>
</dbReference>
<keyword evidence="14" id="KW-0653">Protein transport</keyword>
<dbReference type="InterPro" id="IPR030378">
    <property type="entry name" value="G_CP_dom"/>
</dbReference>
<dbReference type="GO" id="GO:0005789">
    <property type="term" value="C:endoplasmic reticulum membrane"/>
    <property type="evidence" value="ECO:0007669"/>
    <property type="project" value="UniProtKB-SubCell"/>
</dbReference>
<keyword evidence="25" id="KW-1185">Reference proteome</keyword>
<dbReference type="AlphaFoldDB" id="M3IU90"/>
<comment type="similarity">
    <text evidence="5">Belongs to the small GTPase superfamily. SAR1 family.</text>
</comment>
<gene>
    <name evidence="24" type="ORF">G210_4830</name>
</gene>
<comment type="function">
    <text evidence="1">May be involved in the mitochondrial lipid metabolism.</text>
</comment>
<dbReference type="GO" id="GO:0012507">
    <property type="term" value="C:ER to Golgi transport vesicle membrane"/>
    <property type="evidence" value="ECO:0007669"/>
    <property type="project" value="UniProtKB-SubCell"/>
</dbReference>
<keyword evidence="15" id="KW-0333">Golgi apparatus</keyword>
<accession>M3IU90</accession>
<comment type="caution">
    <text evidence="24">The sequence shown here is derived from an EMBL/GenBank/DDBJ whole genome shotgun (WGS) entry which is preliminary data.</text>
</comment>
<evidence type="ECO:0000256" key="13">
    <source>
        <dbReference type="ARBA" id="ARBA00022892"/>
    </source>
</evidence>
<evidence type="ECO:0000256" key="1">
    <source>
        <dbReference type="ARBA" id="ARBA00003269"/>
    </source>
</evidence>
<feature type="compositionally biased region" description="Basic residues" evidence="21">
    <location>
        <begin position="832"/>
        <end position="844"/>
    </location>
</feature>
<dbReference type="GO" id="GO:0005829">
    <property type="term" value="C:cytosol"/>
    <property type="evidence" value="ECO:0007669"/>
    <property type="project" value="TreeGrafter"/>
</dbReference>
<dbReference type="PROSITE" id="PS51417">
    <property type="entry name" value="ARF"/>
    <property type="match status" value="1"/>
</dbReference>
<evidence type="ECO:0000256" key="3">
    <source>
        <dbReference type="ARBA" id="ARBA00004299"/>
    </source>
</evidence>
<feature type="domain" description="CP-type G" evidence="23">
    <location>
        <begin position="390"/>
        <end position="600"/>
    </location>
</feature>
<evidence type="ECO:0000256" key="22">
    <source>
        <dbReference type="SAM" id="SignalP"/>
    </source>
</evidence>
<comment type="subcellular location">
    <subcellularLocation>
        <location evidence="3">Cytoplasmic vesicle</location>
        <location evidence="3">COPII-coated vesicle membrane</location>
        <topology evidence="3">Peripheral membrane protein</topology>
        <orientation evidence="3">Cytoplasmic side</orientation>
    </subcellularLocation>
    <subcellularLocation>
        <location evidence="4">Endoplasmic reticulum membrane</location>
        <topology evidence="4">Peripheral membrane protein</topology>
        <orientation evidence="4">Cytoplasmic side</orientation>
    </subcellularLocation>
    <subcellularLocation>
        <location evidence="2">Golgi apparatus membrane</location>
        <topology evidence="2">Peripheral membrane protein</topology>
        <orientation evidence="2">Cytoplasmic side</orientation>
    </subcellularLocation>
</comment>
<evidence type="ECO:0000256" key="20">
    <source>
        <dbReference type="PIRSR" id="PIRSR606689-2"/>
    </source>
</evidence>
<dbReference type="EMBL" id="AOGT01000358">
    <property type="protein sequence ID" value="EMG50156.1"/>
    <property type="molecule type" value="Genomic_DNA"/>
</dbReference>
<dbReference type="GO" id="GO:0046872">
    <property type="term" value="F:metal ion binding"/>
    <property type="evidence" value="ECO:0007669"/>
    <property type="project" value="UniProtKB-KW"/>
</dbReference>
<dbReference type="CDD" id="cd01857">
    <property type="entry name" value="HSR1_MMR1"/>
    <property type="match status" value="1"/>
</dbReference>
<dbReference type="FunFam" id="3.40.50.300:FF:000161">
    <property type="entry name" value="Small COPII coat GTPase"/>
    <property type="match status" value="1"/>
</dbReference>
<evidence type="ECO:0000256" key="9">
    <source>
        <dbReference type="ARBA" id="ARBA00022490"/>
    </source>
</evidence>
<keyword evidence="20" id="KW-0460">Magnesium</keyword>
<keyword evidence="9" id="KW-0963">Cytoplasm</keyword>
<evidence type="ECO:0000256" key="4">
    <source>
        <dbReference type="ARBA" id="ARBA00004397"/>
    </source>
</evidence>
<feature type="region of interest" description="Disordered" evidence="21">
    <location>
        <begin position="820"/>
        <end position="851"/>
    </location>
</feature>